<reference evidence="2 3" key="1">
    <citation type="journal article" date="2015" name="Sci. Rep.">
        <title>Chromosome-level genome map provides insights into diverse defense mechanisms in the medicinal fungus Ganoderma sinense.</title>
        <authorList>
            <person name="Zhu Y."/>
            <person name="Xu J."/>
            <person name="Sun C."/>
            <person name="Zhou S."/>
            <person name="Xu H."/>
            <person name="Nelson D.R."/>
            <person name="Qian J."/>
            <person name="Song J."/>
            <person name="Luo H."/>
            <person name="Xiang L."/>
            <person name="Li Y."/>
            <person name="Xu Z."/>
            <person name="Ji A."/>
            <person name="Wang L."/>
            <person name="Lu S."/>
            <person name="Hayward A."/>
            <person name="Sun W."/>
            <person name="Li X."/>
            <person name="Schwartz D.C."/>
            <person name="Wang Y."/>
            <person name="Chen S."/>
        </authorList>
    </citation>
    <scope>NUCLEOTIDE SEQUENCE [LARGE SCALE GENOMIC DNA]</scope>
    <source>
        <strain evidence="2 3">ZZ0214-1</strain>
    </source>
</reference>
<evidence type="ECO:0000313" key="3">
    <source>
        <dbReference type="Proteomes" id="UP000230002"/>
    </source>
</evidence>
<accession>A0A2G8SIW4</accession>
<sequence>MSTPKTVFPFTRLYGTIEIDHAGMVQGLKDLEADEAVRGIVPKKYLVWIHLIGTLLVDWDDPCSYRVGIVAQSPRRVDDPRYLTANLFVPIFPNEDPDKERPCVYPDGPHSSSTPFPRGDCSHWTASEVWVAFKRVPEGLDNASAYRLPCEGMSLLRATYSKDYAHIRGVKAQQAAARRSSHPPLTEGPSPQVSETRPSRDGEGGTTLRADSDAPPMKWADDPYNDTFVPLAKLSLDIGWTSQAESLPDIYSFFEEREQIKRWDH</sequence>
<evidence type="ECO:0000256" key="1">
    <source>
        <dbReference type="SAM" id="MobiDB-lite"/>
    </source>
</evidence>
<proteinExistence type="predicted"/>
<keyword evidence="3" id="KW-1185">Reference proteome</keyword>
<dbReference type="AlphaFoldDB" id="A0A2G8SIW4"/>
<comment type="caution">
    <text evidence="2">The sequence shown here is derived from an EMBL/GenBank/DDBJ whole genome shotgun (WGS) entry which is preliminary data.</text>
</comment>
<dbReference type="Proteomes" id="UP000230002">
    <property type="component" value="Unassembled WGS sequence"/>
</dbReference>
<name>A0A2G8SIW4_9APHY</name>
<feature type="region of interest" description="Disordered" evidence="1">
    <location>
        <begin position="173"/>
        <end position="221"/>
    </location>
</feature>
<organism evidence="2 3">
    <name type="scientific">Ganoderma sinense ZZ0214-1</name>
    <dbReference type="NCBI Taxonomy" id="1077348"/>
    <lineage>
        <taxon>Eukaryota</taxon>
        <taxon>Fungi</taxon>
        <taxon>Dikarya</taxon>
        <taxon>Basidiomycota</taxon>
        <taxon>Agaricomycotina</taxon>
        <taxon>Agaricomycetes</taxon>
        <taxon>Polyporales</taxon>
        <taxon>Polyporaceae</taxon>
        <taxon>Ganoderma</taxon>
    </lineage>
</organism>
<dbReference type="EMBL" id="AYKW01000007">
    <property type="protein sequence ID" value="PIL33706.1"/>
    <property type="molecule type" value="Genomic_DNA"/>
</dbReference>
<dbReference type="OrthoDB" id="2753716at2759"/>
<protein>
    <submittedName>
        <fullName evidence="2">Uncharacterized protein</fullName>
    </submittedName>
</protein>
<gene>
    <name evidence="2" type="ORF">GSI_04331</name>
</gene>
<evidence type="ECO:0000313" key="2">
    <source>
        <dbReference type="EMBL" id="PIL33706.1"/>
    </source>
</evidence>